<comment type="similarity">
    <text evidence="1">Belongs to the UxaA family.</text>
</comment>
<feature type="domain" description="SAF" evidence="3">
    <location>
        <begin position="14"/>
        <end position="85"/>
    </location>
</feature>
<dbReference type="PANTHER" id="PTHR30536:SF5">
    <property type="entry name" value="ALTRONATE DEHYDRATASE"/>
    <property type="match status" value="1"/>
</dbReference>
<name>A0ABY6Z6A4_9BACL</name>
<dbReference type="InterPro" id="IPR048332">
    <property type="entry name" value="GD_AH_C"/>
</dbReference>
<dbReference type="Gene3D" id="2.30.130.110">
    <property type="match status" value="1"/>
</dbReference>
<dbReference type="Pfam" id="PF08666">
    <property type="entry name" value="SAF"/>
    <property type="match status" value="1"/>
</dbReference>
<evidence type="ECO:0000313" key="5">
    <source>
        <dbReference type="Proteomes" id="UP001164803"/>
    </source>
</evidence>
<evidence type="ECO:0000256" key="2">
    <source>
        <dbReference type="ARBA" id="ARBA00023239"/>
    </source>
</evidence>
<dbReference type="RefSeq" id="WP_268045589.1">
    <property type="nucleotide sequence ID" value="NZ_CP104064.1"/>
</dbReference>
<dbReference type="InterPro" id="IPR052172">
    <property type="entry name" value="UxaA_altronate/galactarate_dh"/>
</dbReference>
<gene>
    <name evidence="4" type="ORF">NZD86_06020</name>
</gene>
<dbReference type="InterPro" id="IPR044144">
    <property type="entry name" value="SAF_UxaA/GarD"/>
</dbReference>
<protein>
    <submittedName>
        <fullName evidence="4">Altronate dehydratase family protein</fullName>
    </submittedName>
</protein>
<dbReference type="Pfam" id="PF04295">
    <property type="entry name" value="GD_AH_second"/>
    <property type="match status" value="1"/>
</dbReference>
<keyword evidence="5" id="KW-1185">Reference proteome</keyword>
<sequence>MLVSEFLLQIHPDDNVAVAVTNIQSGQRVTAGGQHITVREEIPRGHKVALRHISESDLIVKYGYPIGHATQPIERGAWVHTHNVKTNLSGKIDYEFRGPQRTILTGNSSEKIPREFHGYVRENGDVGIRNEIWIINTVGCINKTAERLAALAGSRYQALGVDGVYHFPHPYGCSQLGDDLLYTQRLLAALARHPNAAGVLVIGLGCENNQLSDFLPMIGPDNTKRVKYMAVQSVDDEFDEGLRLLDELAEYASTFKRTVVPVSKLKIGLKCGGSDAFSGITANPLVGQFSDLLVAAGGTSLLTEVPEMFGAETILMDRARDDETFDDIVHLINNFKDYYVRHGQVIYENPSPGNKDGGITTLEEKSLGCVQKGGNAPVSGVLQYGEPVQSPGLQLVQAPGNDMVSVTALIAAGAHMVLFTTGRGTPMGGAAPTLKISTNSDLCERKPHWIDFDAGRMMRGEDVNSLAVDLFAKVISVASGGKTKNEENGFREIAIFKDGVTL</sequence>
<evidence type="ECO:0000256" key="1">
    <source>
        <dbReference type="ARBA" id="ARBA00010986"/>
    </source>
</evidence>
<dbReference type="CDD" id="cd11613">
    <property type="entry name" value="SAF_AH_GD"/>
    <property type="match status" value="1"/>
</dbReference>
<dbReference type="EMBL" id="CP104064">
    <property type="protein sequence ID" value="WAH38043.1"/>
    <property type="molecule type" value="Genomic_DNA"/>
</dbReference>
<organism evidence="4 5">
    <name type="scientific">Alicyclobacillus dauci</name>
    <dbReference type="NCBI Taxonomy" id="1475485"/>
    <lineage>
        <taxon>Bacteria</taxon>
        <taxon>Bacillati</taxon>
        <taxon>Bacillota</taxon>
        <taxon>Bacilli</taxon>
        <taxon>Bacillales</taxon>
        <taxon>Alicyclobacillaceae</taxon>
        <taxon>Alicyclobacillus</taxon>
    </lineage>
</organism>
<evidence type="ECO:0000259" key="3">
    <source>
        <dbReference type="SMART" id="SM00858"/>
    </source>
</evidence>
<reference evidence="4" key="1">
    <citation type="submission" date="2022-08" db="EMBL/GenBank/DDBJ databases">
        <title>Alicyclobacillus dauci DSM2870, complete genome.</title>
        <authorList>
            <person name="Wang Q."/>
            <person name="Cai R."/>
            <person name="Wang Z."/>
        </authorList>
    </citation>
    <scope>NUCLEOTIDE SEQUENCE</scope>
    <source>
        <strain evidence="4">DSM 28700</strain>
    </source>
</reference>
<dbReference type="Proteomes" id="UP001164803">
    <property type="component" value="Chromosome"/>
</dbReference>
<dbReference type="Pfam" id="PF20629">
    <property type="entry name" value="GD_AH_C"/>
    <property type="match status" value="1"/>
</dbReference>
<dbReference type="InterPro" id="IPR007392">
    <property type="entry name" value="GD_AH_second"/>
</dbReference>
<dbReference type="PANTHER" id="PTHR30536">
    <property type="entry name" value="ALTRONATE/GALACTARATE DEHYDRATASE"/>
    <property type="match status" value="1"/>
</dbReference>
<evidence type="ECO:0000313" key="4">
    <source>
        <dbReference type="EMBL" id="WAH38043.1"/>
    </source>
</evidence>
<keyword evidence="2" id="KW-0456">Lyase</keyword>
<dbReference type="SMART" id="SM00858">
    <property type="entry name" value="SAF"/>
    <property type="match status" value="1"/>
</dbReference>
<proteinExistence type="inferred from homology"/>
<dbReference type="InterPro" id="IPR013974">
    <property type="entry name" value="SAF"/>
</dbReference>
<accession>A0ABY6Z6A4</accession>